<dbReference type="OrthoDB" id="3837845at2"/>
<dbReference type="AlphaFoldDB" id="A0A4V6PE77"/>
<feature type="transmembrane region" description="Helical" evidence="1">
    <location>
        <begin position="188"/>
        <end position="205"/>
    </location>
</feature>
<feature type="signal peptide" evidence="2">
    <location>
        <begin position="1"/>
        <end position="23"/>
    </location>
</feature>
<dbReference type="PANTHER" id="PTHR40761:SF1">
    <property type="entry name" value="CONSERVED INTEGRAL MEMBRANE ALANINE VALINE AND LEUCINE RICH PROTEIN-RELATED"/>
    <property type="match status" value="1"/>
</dbReference>
<dbReference type="PANTHER" id="PTHR40761">
    <property type="entry name" value="CONSERVED INTEGRAL MEMBRANE ALANINE VALINE AND LEUCINE RICH PROTEIN-RELATED"/>
    <property type="match status" value="1"/>
</dbReference>
<proteinExistence type="predicted"/>
<feature type="transmembrane region" description="Helical" evidence="1">
    <location>
        <begin position="157"/>
        <end position="176"/>
    </location>
</feature>
<evidence type="ECO:0000313" key="4">
    <source>
        <dbReference type="Proteomes" id="UP000295124"/>
    </source>
</evidence>
<comment type="caution">
    <text evidence="3">The sequence shown here is derived from an EMBL/GenBank/DDBJ whole genome shotgun (WGS) entry which is preliminary data.</text>
</comment>
<feature type="chain" id="PRO_5039202566" description="DMT family transporter" evidence="2">
    <location>
        <begin position="24"/>
        <end position="284"/>
    </location>
</feature>
<evidence type="ECO:0008006" key="5">
    <source>
        <dbReference type="Google" id="ProtNLM"/>
    </source>
</evidence>
<dbReference type="RefSeq" id="WP_132167686.1">
    <property type="nucleotide sequence ID" value="NZ_SMKX01000032.1"/>
</dbReference>
<reference evidence="3 4" key="1">
    <citation type="submission" date="2019-03" db="EMBL/GenBank/DDBJ databases">
        <title>Draft genome sequences of novel Actinobacteria.</title>
        <authorList>
            <person name="Sahin N."/>
            <person name="Ay H."/>
            <person name="Saygin H."/>
        </authorList>
    </citation>
    <scope>NUCLEOTIDE SEQUENCE [LARGE SCALE GENOMIC DNA]</scope>
    <source>
        <strain evidence="3 4">JCM 13523</strain>
    </source>
</reference>
<feature type="transmembrane region" description="Helical" evidence="1">
    <location>
        <begin position="67"/>
        <end position="87"/>
    </location>
</feature>
<evidence type="ECO:0000256" key="1">
    <source>
        <dbReference type="SAM" id="Phobius"/>
    </source>
</evidence>
<evidence type="ECO:0000313" key="3">
    <source>
        <dbReference type="EMBL" id="TDD59707.1"/>
    </source>
</evidence>
<feature type="transmembrane region" description="Helical" evidence="1">
    <location>
        <begin position="217"/>
        <end position="237"/>
    </location>
</feature>
<dbReference type="EMBL" id="SMKX01000032">
    <property type="protein sequence ID" value="TDD59707.1"/>
    <property type="molecule type" value="Genomic_DNA"/>
</dbReference>
<protein>
    <recommendedName>
        <fullName evidence="5">DMT family transporter</fullName>
    </recommendedName>
</protein>
<keyword evidence="2" id="KW-0732">Signal</keyword>
<keyword evidence="4" id="KW-1185">Reference proteome</keyword>
<feature type="transmembrane region" description="Helical" evidence="1">
    <location>
        <begin position="243"/>
        <end position="263"/>
    </location>
</feature>
<dbReference type="Proteomes" id="UP000295124">
    <property type="component" value="Unassembled WGS sequence"/>
</dbReference>
<gene>
    <name evidence="3" type="ORF">E1263_13845</name>
</gene>
<name>A0A4V6PE77_9ACTN</name>
<keyword evidence="1" id="KW-1133">Transmembrane helix</keyword>
<accession>A0A4V6PE77</accession>
<organism evidence="3 4">
    <name type="scientific">Kribbella antibiotica</name>
    <dbReference type="NCBI Taxonomy" id="190195"/>
    <lineage>
        <taxon>Bacteria</taxon>
        <taxon>Bacillati</taxon>
        <taxon>Actinomycetota</taxon>
        <taxon>Actinomycetes</taxon>
        <taxon>Propionibacteriales</taxon>
        <taxon>Kribbellaceae</taxon>
        <taxon>Kribbella</taxon>
    </lineage>
</organism>
<feature type="transmembrane region" description="Helical" evidence="1">
    <location>
        <begin position="99"/>
        <end position="116"/>
    </location>
</feature>
<keyword evidence="1" id="KW-0472">Membrane</keyword>
<keyword evidence="1" id="KW-0812">Transmembrane</keyword>
<sequence>MLLGLVCALAAAVAYGLASVLQAAAARTSPDVSARGVVRIVGQWRFLVGIGMDVVGFGLQMVALQSLPLFVVQAALAASLAVTAVVSRLLGLRLGAREWTAVAAVCGGLALLGISAGSEGGTAAGHGFRMWLIGATVALGLAGLATQRAPQRLRAPLLGLVAGLAFGVVAISGRIIHDFHPLKLLAEPALYTAVVSGALAMFFYASALQRGGVTMATAMLVVGETVFPALVGLLALGDHSRPGFGAIAVGGFLIAVAAAVVLARFGEPPATTPAGSLPSHESSV</sequence>
<evidence type="ECO:0000256" key="2">
    <source>
        <dbReference type="SAM" id="SignalP"/>
    </source>
</evidence>
<feature type="transmembrane region" description="Helical" evidence="1">
    <location>
        <begin position="128"/>
        <end position="145"/>
    </location>
</feature>